<dbReference type="RefSeq" id="WP_115089709.1">
    <property type="nucleotide sequence ID" value="NZ_CP068107.1"/>
</dbReference>
<evidence type="ECO:0000313" key="3">
    <source>
        <dbReference type="Proteomes" id="UP000255024"/>
    </source>
</evidence>
<feature type="transmembrane region" description="Helical" evidence="1">
    <location>
        <begin position="21"/>
        <end position="42"/>
    </location>
</feature>
<dbReference type="EMBL" id="UGQL01000001">
    <property type="protein sequence ID" value="STZ26590.1"/>
    <property type="molecule type" value="Genomic_DNA"/>
</dbReference>
<dbReference type="AlphaFoldDB" id="A0A378RLR8"/>
<protein>
    <recommendedName>
        <fullName evidence="4">2TM domain-containing protein</fullName>
    </recommendedName>
</protein>
<organism evidence="2 3">
    <name type="scientific">Myroides odoratus</name>
    <name type="common">Flavobacterium odoratum</name>
    <dbReference type="NCBI Taxonomy" id="256"/>
    <lineage>
        <taxon>Bacteria</taxon>
        <taxon>Pseudomonadati</taxon>
        <taxon>Bacteroidota</taxon>
        <taxon>Flavobacteriia</taxon>
        <taxon>Flavobacteriales</taxon>
        <taxon>Flavobacteriaceae</taxon>
        <taxon>Myroides</taxon>
    </lineage>
</organism>
<accession>A0A378RLR8</accession>
<evidence type="ECO:0008006" key="4">
    <source>
        <dbReference type="Google" id="ProtNLM"/>
    </source>
</evidence>
<evidence type="ECO:0000256" key="1">
    <source>
        <dbReference type="SAM" id="Phobius"/>
    </source>
</evidence>
<dbReference type="Proteomes" id="UP000255024">
    <property type="component" value="Unassembled WGS sequence"/>
</dbReference>
<reference evidence="2 3" key="1">
    <citation type="submission" date="2018-06" db="EMBL/GenBank/DDBJ databases">
        <authorList>
            <consortium name="Pathogen Informatics"/>
            <person name="Doyle S."/>
        </authorList>
    </citation>
    <scope>NUCLEOTIDE SEQUENCE [LARGE SCALE GENOMIC DNA]</scope>
    <source>
        <strain evidence="2 3">NCTC11179</strain>
    </source>
</reference>
<keyword evidence="1" id="KW-0812">Transmembrane</keyword>
<evidence type="ECO:0000313" key="2">
    <source>
        <dbReference type="EMBL" id="STZ26590.1"/>
    </source>
</evidence>
<keyword evidence="3" id="KW-1185">Reference proteome</keyword>
<proteinExistence type="predicted"/>
<keyword evidence="1" id="KW-1133">Transmembrane helix</keyword>
<feature type="transmembrane region" description="Helical" evidence="1">
    <location>
        <begin position="66"/>
        <end position="87"/>
    </location>
</feature>
<keyword evidence="1" id="KW-0472">Membrane</keyword>
<sequence length="128" mass="15776">MDFYTKEVEQKYWGYKRKRAGYLKSLFIQVVVWLLFTGVMLYQQLVGFEDVVIGIHTPTYKSSERMFYELPLCWLVLLIVQFIFYYAERIPFLSQWQDRLERKEFERLKNTYEYQLKVKDEITSHSHY</sequence>
<name>A0A378RLR8_MYROD</name>
<gene>
    <name evidence="2" type="ORF">NCTC11179_00111</name>
</gene>